<dbReference type="Proteomes" id="UP001301350">
    <property type="component" value="Unassembled WGS sequence"/>
</dbReference>
<feature type="compositionally biased region" description="Basic and acidic residues" evidence="2">
    <location>
        <begin position="277"/>
        <end position="287"/>
    </location>
</feature>
<keyword evidence="4" id="KW-1185">Reference proteome</keyword>
<evidence type="ECO:0000256" key="1">
    <source>
        <dbReference type="SAM" id="Coils"/>
    </source>
</evidence>
<feature type="compositionally biased region" description="Low complexity" evidence="2">
    <location>
        <begin position="374"/>
        <end position="390"/>
    </location>
</feature>
<reference evidence="3 4" key="1">
    <citation type="submission" date="2022-07" db="EMBL/GenBank/DDBJ databases">
        <title>Genome-wide signatures of adaptation to extreme environments.</title>
        <authorList>
            <person name="Cho C.H."/>
            <person name="Yoon H.S."/>
        </authorList>
    </citation>
    <scope>NUCLEOTIDE SEQUENCE [LARGE SCALE GENOMIC DNA]</scope>
    <source>
        <strain evidence="3 4">DBV 063 E5</strain>
    </source>
</reference>
<evidence type="ECO:0000313" key="3">
    <source>
        <dbReference type="EMBL" id="KAK4538665.1"/>
    </source>
</evidence>
<feature type="compositionally biased region" description="Low complexity" evidence="2">
    <location>
        <begin position="576"/>
        <end position="590"/>
    </location>
</feature>
<dbReference type="EMBL" id="JANCYW010000019">
    <property type="protein sequence ID" value="KAK4538665.1"/>
    <property type="molecule type" value="Genomic_DNA"/>
</dbReference>
<evidence type="ECO:0000313" key="4">
    <source>
        <dbReference type="Proteomes" id="UP001301350"/>
    </source>
</evidence>
<feature type="region of interest" description="Disordered" evidence="2">
    <location>
        <begin position="270"/>
        <end position="392"/>
    </location>
</feature>
<comment type="caution">
    <text evidence="3">The sequence shown here is derived from an EMBL/GenBank/DDBJ whole genome shotgun (WGS) entry which is preliminary data.</text>
</comment>
<accession>A0AAV9J2W4</accession>
<feature type="region of interest" description="Disordered" evidence="2">
    <location>
        <begin position="576"/>
        <end position="621"/>
    </location>
</feature>
<evidence type="ECO:0000256" key="2">
    <source>
        <dbReference type="SAM" id="MobiDB-lite"/>
    </source>
</evidence>
<keyword evidence="1" id="KW-0175">Coiled coil</keyword>
<dbReference type="AlphaFoldDB" id="A0AAV9J2W4"/>
<feature type="region of interest" description="Disordered" evidence="2">
    <location>
        <begin position="1"/>
        <end position="33"/>
    </location>
</feature>
<protein>
    <submittedName>
        <fullName evidence="3">Uncharacterized protein</fullName>
    </submittedName>
</protein>
<sequence>MLSAQRMNDDAGENVSEAGATAVRRNPTGVAEREMARIRHTVDSEEMHLRVRERALDRLEQASVGSGRSNDVSSTSLRSAGLSDWQRATVARSALSLLRQLADALHRLNAEYESVIALMQQRLELAGHGVGSEDKAEADTEAAAQSLLRQLQRLQLEARQHRQQRDALAQTWRRLRHAASALAPLRERLTATQDEVHTLREQIRELEAQLAEARSTVDMYDTRFDHVEQWLASEEQQRDSLRRMREERTQQLEEARADVAAKARLVSLMEAQGQARARHDPVRRAEKEVDDPSASSLPLLNRPASYSLHHPPDGPDIAPDGESEEGIRERSQAESEPSPPPPPPAYDDAVRRSVDSDSACTARSPLTRLRHLQDAQQQQRQHPPHVLQHLSPRRLHAPNLTRMHGTTKQELIISGEPYNNRVLTATVIGWASTPATPTSPRTPAAAADIAAAAPTIQWYRLSRHSDAISPYAYRCQHTRYHTTADDVGMRLVALAALSPTLTLRAFTEALQVAPEMEDRLATWMLDGRAAFLVEDEATGIPRAIVVSKKNLKIQRLATAAGMQVMATQAHWLQQQQQRPAWTDPTAAADATVRHSRLEASSSTRRRRHSPPTDHDSTMQAGSTLINDAYDDTFDWRRGHWITEEKKPWLPHFKATLDDNDPRAFSVTLDHTFVFRAAGPEQRDLIVLCIRRFAARYRLGSHAPRHECRMQ</sequence>
<gene>
    <name evidence="3" type="ORF">CDCA_CDCA19G4690</name>
</gene>
<feature type="coiled-coil region" evidence="1">
    <location>
        <begin position="98"/>
        <end position="258"/>
    </location>
</feature>
<name>A0AAV9J2W4_CYACA</name>
<organism evidence="3 4">
    <name type="scientific">Cyanidium caldarium</name>
    <name type="common">Red alga</name>
    <dbReference type="NCBI Taxonomy" id="2771"/>
    <lineage>
        <taxon>Eukaryota</taxon>
        <taxon>Rhodophyta</taxon>
        <taxon>Bangiophyceae</taxon>
        <taxon>Cyanidiales</taxon>
        <taxon>Cyanidiaceae</taxon>
        <taxon>Cyanidium</taxon>
    </lineage>
</organism>
<proteinExistence type="predicted"/>
<dbReference type="CDD" id="cd14724">
    <property type="entry name" value="ZIP_Gal4-like_1"/>
    <property type="match status" value="1"/>
</dbReference>